<feature type="transmembrane region" description="Helical" evidence="1">
    <location>
        <begin position="12"/>
        <end position="31"/>
    </location>
</feature>
<feature type="domain" description="DUF659" evidence="2">
    <location>
        <begin position="1"/>
        <end position="110"/>
    </location>
</feature>
<keyword evidence="1" id="KW-1133">Transmembrane helix</keyword>
<dbReference type="EMBL" id="RXGB01001322">
    <property type="protein sequence ID" value="TMW99406.1"/>
    <property type="molecule type" value="Genomic_DNA"/>
</dbReference>
<sequence>MMDKWTTRNGKMIINIVVNFSIGSVFLGSVGNESTDSTKMYKLFESSIERIGPENVLQIITDNASEHVKAGNMMMGAYPHICWTLCIAHCINLIFGDMFKVKPYASVFKKSIRIHFYISQRPLFLNLMRKFTKERNLVKPAKTRFAMAFLTLRETLGKEVVNLIISIHFWNDVVRALTIYIPLTKVLRLVDGEKKLPMGYI</sequence>
<evidence type="ECO:0000256" key="1">
    <source>
        <dbReference type="SAM" id="Phobius"/>
    </source>
</evidence>
<dbReference type="AlphaFoldDB" id="A0A6N2BW30"/>
<organism evidence="3">
    <name type="scientific">Solanum chilense</name>
    <name type="common">Tomato</name>
    <name type="synonym">Lycopersicon chilense</name>
    <dbReference type="NCBI Taxonomy" id="4083"/>
    <lineage>
        <taxon>Eukaryota</taxon>
        <taxon>Viridiplantae</taxon>
        <taxon>Streptophyta</taxon>
        <taxon>Embryophyta</taxon>
        <taxon>Tracheophyta</taxon>
        <taxon>Spermatophyta</taxon>
        <taxon>Magnoliopsida</taxon>
        <taxon>eudicotyledons</taxon>
        <taxon>Gunneridae</taxon>
        <taxon>Pentapetalae</taxon>
        <taxon>asterids</taxon>
        <taxon>lamiids</taxon>
        <taxon>Solanales</taxon>
        <taxon>Solanaceae</taxon>
        <taxon>Solanoideae</taxon>
        <taxon>Solaneae</taxon>
        <taxon>Solanum</taxon>
        <taxon>Solanum subgen. Lycopersicon</taxon>
    </lineage>
</organism>
<dbReference type="SUPFAM" id="SSF53098">
    <property type="entry name" value="Ribonuclease H-like"/>
    <property type="match status" value="1"/>
</dbReference>
<dbReference type="InterPro" id="IPR007021">
    <property type="entry name" value="DUF659"/>
</dbReference>
<feature type="transmembrane region" description="Helical" evidence="1">
    <location>
        <begin position="77"/>
        <end position="95"/>
    </location>
</feature>
<name>A0A6N2BW30_SOLCI</name>
<proteinExistence type="predicted"/>
<accession>A0A6N2BW30</accession>
<keyword evidence="1" id="KW-0812">Transmembrane</keyword>
<protein>
    <recommendedName>
        <fullName evidence="2">DUF659 domain-containing protein</fullName>
    </recommendedName>
</protein>
<evidence type="ECO:0000259" key="2">
    <source>
        <dbReference type="Pfam" id="PF04937"/>
    </source>
</evidence>
<dbReference type="Pfam" id="PF04937">
    <property type="entry name" value="DUF659"/>
    <property type="match status" value="1"/>
</dbReference>
<comment type="caution">
    <text evidence="3">The sequence shown here is derived from an EMBL/GenBank/DDBJ whole genome shotgun (WGS) entry which is preliminary data.</text>
</comment>
<dbReference type="PANTHER" id="PTHR32166:SF74">
    <property type="entry name" value="OS05G0256350 PROTEIN"/>
    <property type="match status" value="1"/>
</dbReference>
<evidence type="ECO:0000313" key="3">
    <source>
        <dbReference type="EMBL" id="TMW99406.1"/>
    </source>
</evidence>
<dbReference type="InterPro" id="IPR012337">
    <property type="entry name" value="RNaseH-like_sf"/>
</dbReference>
<reference evidence="3" key="1">
    <citation type="submission" date="2019-05" db="EMBL/GenBank/DDBJ databases">
        <title>The de novo reference genome and transcriptome assemblies of the wild tomato species Solanum chilense.</title>
        <authorList>
            <person name="Stam R."/>
            <person name="Nosenko T."/>
            <person name="Hoerger A.C."/>
            <person name="Stephan W."/>
            <person name="Seidel M.A."/>
            <person name="Kuhn J.M.M."/>
            <person name="Haberer G."/>
            <person name="Tellier A."/>
        </authorList>
    </citation>
    <scope>NUCLEOTIDE SEQUENCE</scope>
    <source>
        <tissue evidence="3">Mature leaves</tissue>
    </source>
</reference>
<keyword evidence="1" id="KW-0472">Membrane</keyword>
<gene>
    <name evidence="3" type="ORF">EJD97_002627</name>
</gene>
<dbReference type="PANTHER" id="PTHR32166">
    <property type="entry name" value="OSJNBA0013A04.12 PROTEIN"/>
    <property type="match status" value="1"/>
</dbReference>